<evidence type="ECO:0000256" key="6">
    <source>
        <dbReference type="PIRSR" id="PIRSR602081-1"/>
    </source>
</evidence>
<feature type="site" description="Electron transfer via tryptophanyl radical" evidence="7">
    <location>
        <position position="364"/>
    </location>
</feature>
<dbReference type="STRING" id="745820.SAMN04488053_11257"/>
<dbReference type="Gene3D" id="3.40.50.620">
    <property type="entry name" value="HUPs"/>
    <property type="match status" value="1"/>
</dbReference>
<reference evidence="11" key="1">
    <citation type="submission" date="2016-10" db="EMBL/GenBank/DDBJ databases">
        <authorList>
            <person name="Varghese N."/>
            <person name="Submissions S."/>
        </authorList>
    </citation>
    <scope>NUCLEOTIDE SEQUENCE [LARGE SCALE GENOMIC DNA]</scope>
    <source>
        <strain evidence="11">CGMCC 1.10369</strain>
    </source>
</reference>
<dbReference type="EMBL" id="FNIL01000012">
    <property type="protein sequence ID" value="SDO38298.1"/>
    <property type="molecule type" value="Genomic_DNA"/>
</dbReference>
<dbReference type="GO" id="GO:0003904">
    <property type="term" value="F:deoxyribodipyrimidine photo-lyase activity"/>
    <property type="evidence" value="ECO:0007669"/>
    <property type="project" value="TreeGrafter"/>
</dbReference>
<feature type="site" description="Electron transfer via tryptophanyl radical" evidence="7">
    <location>
        <position position="387"/>
    </location>
</feature>
<dbReference type="SUPFAM" id="SSF48173">
    <property type="entry name" value="Cryptochrome/photolyase FAD-binding domain"/>
    <property type="match status" value="1"/>
</dbReference>
<keyword evidence="10" id="KW-0456">Lyase</keyword>
<feature type="site" description="Electron transfer via tryptophanyl radical" evidence="7">
    <location>
        <position position="311"/>
    </location>
</feature>
<evidence type="ECO:0000256" key="3">
    <source>
        <dbReference type="ARBA" id="ARBA00022630"/>
    </source>
</evidence>
<dbReference type="InterPro" id="IPR036134">
    <property type="entry name" value="Crypto/Photolyase_FAD-like_sf"/>
</dbReference>
<sequence>MEFIWLRQDLRVHDHKPLQKALASGRPVMAGFIFERRFDELTEAGFPRLDEKRYRFLIESLLEMHQQLGQLGVPFVIAHGDTAQEMRNWIQHYHISKIHAYTYPGTEEAEDEAQIKAAAAEFDAETEFYQGDTLFSAAHLPFSPSRMPKSFSGFRKKFEKSGIQPEAEAAFPQEQKPLYLEDHANTGELLMKEFRQLGAKTLVNGGEQEGLRRLHNYLFETQNILRYKEARQGMLDFESSSKLSPWLANGSLSPRRVYYELKRFETEYHANESTDLLYTELLWRDFYHFVLWSQKEKMFSRLGIRQLPIQWNQDAELFEAWSEGRTGYPLIDASMRQLKACGYMSNRARQNTASFLTKNLGVDWRWGAAWFEAHLLDHDPASNYGNWQYVVGIGTDARQLKGFNVIQQGKRYDPAGEFIKFWIPELKYVPKQYLYAPFKMNQAQKNEAALELGHDYPYPVVSLDQSLEEHKLLFQQARDKRTKMLNSTKKRSVSEASS</sequence>
<evidence type="ECO:0000256" key="8">
    <source>
        <dbReference type="RuleBase" id="RU367151"/>
    </source>
</evidence>
<feature type="binding site" evidence="6">
    <location>
        <begin position="280"/>
        <end position="287"/>
    </location>
    <ligand>
        <name>FAD</name>
        <dbReference type="ChEBI" id="CHEBI:57692"/>
    </ligand>
</feature>
<keyword evidence="3 6" id="KW-0285">Flavoprotein</keyword>
<comment type="cofactor">
    <cofactor evidence="6 8">
        <name>FAD</name>
        <dbReference type="ChEBI" id="CHEBI:57692"/>
    </cofactor>
    <text evidence="6 8">Binds 1 FAD per subunit.</text>
</comment>
<organism evidence="10 11">
    <name type="scientific">Alkalicoccus daliensis</name>
    <dbReference type="NCBI Taxonomy" id="745820"/>
    <lineage>
        <taxon>Bacteria</taxon>
        <taxon>Bacillati</taxon>
        <taxon>Bacillota</taxon>
        <taxon>Bacilli</taxon>
        <taxon>Bacillales</taxon>
        <taxon>Bacillaceae</taxon>
        <taxon>Alkalicoccus</taxon>
    </lineage>
</organism>
<keyword evidence="4 6" id="KW-0274">FAD</keyword>
<proteinExistence type="inferred from homology"/>
<dbReference type="Pfam" id="PF03441">
    <property type="entry name" value="FAD_binding_7"/>
    <property type="match status" value="1"/>
</dbReference>
<dbReference type="GO" id="GO:0006281">
    <property type="term" value="P:DNA repair"/>
    <property type="evidence" value="ECO:0007669"/>
    <property type="project" value="InterPro"/>
</dbReference>
<dbReference type="Gene3D" id="1.10.579.10">
    <property type="entry name" value="DNA Cyclobutane Dipyrimidine Photolyase, subunit A, domain 3"/>
    <property type="match status" value="1"/>
</dbReference>
<comment type="similarity">
    <text evidence="1 8">Belongs to the DNA photolyase class-1 family.</text>
</comment>
<comment type="cofactor">
    <cofactor evidence="8">
        <name>(6R)-5,10-methylene-5,6,7,8-tetrahydrofolate</name>
        <dbReference type="ChEBI" id="CHEBI:15636"/>
    </cofactor>
    <text evidence="8">Binds 1 5,10-methenyltetrahydrofolate (MTHF) per subunit.</text>
</comment>
<name>A0A1H0J3D7_9BACI</name>
<evidence type="ECO:0000313" key="10">
    <source>
        <dbReference type="EMBL" id="SDO38298.1"/>
    </source>
</evidence>
<protein>
    <recommendedName>
        <fullName evidence="2 8">Cryptochrome DASH</fullName>
    </recommendedName>
</protein>
<dbReference type="SUPFAM" id="SSF52425">
    <property type="entry name" value="Cryptochrome/photolyase, N-terminal domain"/>
    <property type="match status" value="1"/>
</dbReference>
<dbReference type="PROSITE" id="PS00394">
    <property type="entry name" value="DNA_PHOTOLYASES_1_1"/>
    <property type="match status" value="1"/>
</dbReference>
<feature type="domain" description="Photolyase/cryptochrome alpha/beta" evidence="9">
    <location>
        <begin position="1"/>
        <end position="134"/>
    </location>
</feature>
<dbReference type="PRINTS" id="PR00147">
    <property type="entry name" value="DNAPHOTLYASE"/>
</dbReference>
<dbReference type="Pfam" id="PF00875">
    <property type="entry name" value="DNA_photolyase"/>
    <property type="match status" value="1"/>
</dbReference>
<evidence type="ECO:0000256" key="7">
    <source>
        <dbReference type="PIRSR" id="PIRSR602081-2"/>
    </source>
</evidence>
<dbReference type="InterPro" id="IPR005101">
    <property type="entry name" value="Cryptochr/Photolyase_FAD-bd"/>
</dbReference>
<evidence type="ECO:0000256" key="1">
    <source>
        <dbReference type="ARBA" id="ARBA00005862"/>
    </source>
</evidence>
<feature type="binding site" evidence="6">
    <location>
        <begin position="240"/>
        <end position="244"/>
    </location>
    <ligand>
        <name>FAD</name>
        <dbReference type="ChEBI" id="CHEBI:57692"/>
    </ligand>
</feature>
<dbReference type="InterPro" id="IPR014729">
    <property type="entry name" value="Rossmann-like_a/b/a_fold"/>
</dbReference>
<dbReference type="InterPro" id="IPR006050">
    <property type="entry name" value="DNA_photolyase_N"/>
</dbReference>
<dbReference type="NCBIfam" id="TIGR02765">
    <property type="entry name" value="crypto_DASH"/>
    <property type="match status" value="1"/>
</dbReference>
<evidence type="ECO:0000259" key="9">
    <source>
        <dbReference type="PROSITE" id="PS51645"/>
    </source>
</evidence>
<feature type="binding site" evidence="6">
    <location>
        <begin position="377"/>
        <end position="379"/>
    </location>
    <ligand>
        <name>FAD</name>
        <dbReference type="ChEBI" id="CHEBI:57692"/>
    </ligand>
</feature>
<dbReference type="AlphaFoldDB" id="A0A1H0J3D7"/>
<keyword evidence="11" id="KW-1185">Reference proteome</keyword>
<dbReference type="PANTHER" id="PTHR11455">
    <property type="entry name" value="CRYPTOCHROME"/>
    <property type="match status" value="1"/>
</dbReference>
<dbReference type="InterPro" id="IPR014133">
    <property type="entry name" value="Cry_DASH"/>
</dbReference>
<dbReference type="InterPro" id="IPR002081">
    <property type="entry name" value="Cryptochrome/DNA_photolyase_1"/>
</dbReference>
<dbReference type="Gene3D" id="1.25.40.80">
    <property type="match status" value="1"/>
</dbReference>
<dbReference type="RefSeq" id="WP_090843783.1">
    <property type="nucleotide sequence ID" value="NZ_FNIL01000012.1"/>
</dbReference>
<comment type="function">
    <text evidence="8">May have a photoreceptor function.</text>
</comment>
<feature type="binding site" evidence="6">
    <location>
        <position position="227"/>
    </location>
    <ligand>
        <name>FAD</name>
        <dbReference type="ChEBI" id="CHEBI:57692"/>
    </ligand>
</feature>
<dbReference type="PROSITE" id="PS51645">
    <property type="entry name" value="PHR_CRY_ALPHA_BETA"/>
    <property type="match status" value="1"/>
</dbReference>
<keyword evidence="5 8" id="KW-0157">Chromophore</keyword>
<dbReference type="GO" id="GO:0071949">
    <property type="term" value="F:FAD binding"/>
    <property type="evidence" value="ECO:0007669"/>
    <property type="project" value="TreeGrafter"/>
</dbReference>
<evidence type="ECO:0000313" key="11">
    <source>
        <dbReference type="Proteomes" id="UP000198778"/>
    </source>
</evidence>
<gene>
    <name evidence="10" type="ORF">SAMN04488053_11257</name>
</gene>
<dbReference type="InterPro" id="IPR018394">
    <property type="entry name" value="DNA_photolyase_1_CS_C"/>
</dbReference>
<dbReference type="PANTHER" id="PTHR11455:SF9">
    <property type="entry name" value="CRYPTOCHROME CIRCADIAN CLOCK 5 ISOFORM X1"/>
    <property type="match status" value="1"/>
</dbReference>
<dbReference type="Proteomes" id="UP000198778">
    <property type="component" value="Unassembled WGS sequence"/>
</dbReference>
<evidence type="ECO:0000256" key="5">
    <source>
        <dbReference type="ARBA" id="ARBA00022991"/>
    </source>
</evidence>
<dbReference type="InterPro" id="IPR036155">
    <property type="entry name" value="Crypto/Photolyase_N_sf"/>
</dbReference>
<dbReference type="OrthoDB" id="9772484at2"/>
<evidence type="ECO:0000256" key="4">
    <source>
        <dbReference type="ARBA" id="ARBA00022827"/>
    </source>
</evidence>
<accession>A0A1H0J3D7</accession>
<evidence type="ECO:0000256" key="2">
    <source>
        <dbReference type="ARBA" id="ARBA00017881"/>
    </source>
</evidence>
<dbReference type="GO" id="GO:0003677">
    <property type="term" value="F:DNA binding"/>
    <property type="evidence" value="ECO:0007669"/>
    <property type="project" value="TreeGrafter"/>
</dbReference>